<dbReference type="OrthoDB" id="10069473at2759"/>
<dbReference type="GO" id="GO:0031124">
    <property type="term" value="P:mRNA 3'-end processing"/>
    <property type="evidence" value="ECO:0007669"/>
    <property type="project" value="TreeGrafter"/>
</dbReference>
<evidence type="ECO:0000259" key="1">
    <source>
        <dbReference type="Pfam" id="PF16566"/>
    </source>
</evidence>
<dbReference type="EnsemblMetazoa" id="CapteT91332">
    <property type="protein sequence ID" value="CapteP91332"/>
    <property type="gene ID" value="CapteG91332"/>
</dbReference>
<dbReference type="Gene3D" id="6.10.250.2560">
    <property type="match status" value="1"/>
</dbReference>
<name>R7TYF9_CAPTE</name>
<gene>
    <name evidence="2" type="ORF">CAPTEDRAFT_91332</name>
</gene>
<feature type="domain" description="RPRD1A/B C-terminal" evidence="1">
    <location>
        <begin position="1"/>
        <end position="146"/>
    </location>
</feature>
<dbReference type="InterPro" id="IPR032337">
    <property type="entry name" value="RPRD1A/B_C"/>
</dbReference>
<dbReference type="Pfam" id="PF16566">
    <property type="entry name" value="CREPT"/>
    <property type="match status" value="1"/>
</dbReference>
<proteinExistence type="predicted"/>
<dbReference type="STRING" id="283909.R7TYF9"/>
<dbReference type="EMBL" id="KB307653">
    <property type="protein sequence ID" value="ELT98662.1"/>
    <property type="molecule type" value="Genomic_DNA"/>
</dbReference>
<organism evidence="2">
    <name type="scientific">Capitella teleta</name>
    <name type="common">Polychaete worm</name>
    <dbReference type="NCBI Taxonomy" id="283909"/>
    <lineage>
        <taxon>Eukaryota</taxon>
        <taxon>Metazoa</taxon>
        <taxon>Spiralia</taxon>
        <taxon>Lophotrochozoa</taxon>
        <taxon>Annelida</taxon>
        <taxon>Polychaeta</taxon>
        <taxon>Sedentaria</taxon>
        <taxon>Scolecida</taxon>
        <taxon>Capitellidae</taxon>
        <taxon>Capitella</taxon>
    </lineage>
</organism>
<dbReference type="AlphaFoldDB" id="R7TYF9"/>
<reference evidence="4" key="1">
    <citation type="submission" date="2012-12" db="EMBL/GenBank/DDBJ databases">
        <authorList>
            <person name="Hellsten U."/>
            <person name="Grimwood J."/>
            <person name="Chapman J.A."/>
            <person name="Shapiro H."/>
            <person name="Aerts A."/>
            <person name="Otillar R.P."/>
            <person name="Terry A.Y."/>
            <person name="Boore J.L."/>
            <person name="Simakov O."/>
            <person name="Marletaz F."/>
            <person name="Cho S.-J."/>
            <person name="Edsinger-Gonzales E."/>
            <person name="Havlak P."/>
            <person name="Kuo D.-H."/>
            <person name="Larsson T."/>
            <person name="Lv J."/>
            <person name="Arendt D."/>
            <person name="Savage R."/>
            <person name="Osoegawa K."/>
            <person name="de Jong P."/>
            <person name="Lindberg D.R."/>
            <person name="Seaver E.C."/>
            <person name="Weisblat D.A."/>
            <person name="Putnam N.H."/>
            <person name="Grigoriev I.V."/>
            <person name="Rokhsar D.S."/>
        </authorList>
    </citation>
    <scope>NUCLEOTIDE SEQUENCE</scope>
    <source>
        <strain evidence="4">I ESC-2004</strain>
    </source>
</reference>
<evidence type="ECO:0000313" key="4">
    <source>
        <dbReference type="Proteomes" id="UP000014760"/>
    </source>
</evidence>
<keyword evidence="4" id="KW-1185">Reference proteome</keyword>
<dbReference type="HOGENOM" id="CLU_123395_0_0_1"/>
<evidence type="ECO:0000313" key="3">
    <source>
        <dbReference type="EnsemblMetazoa" id="CapteP91332"/>
    </source>
</evidence>
<dbReference type="EMBL" id="AMQN01010362">
    <property type="status" value="NOT_ANNOTATED_CDS"/>
    <property type="molecule type" value="Genomic_DNA"/>
</dbReference>
<protein>
    <recommendedName>
        <fullName evidence="1">RPRD1A/B C-terminal domain-containing protein</fullName>
    </recommendedName>
</protein>
<dbReference type="PANTHER" id="PTHR12460:SF0">
    <property type="entry name" value="CID DOMAIN-CONTAINING PROTEIN-RELATED"/>
    <property type="match status" value="1"/>
</dbReference>
<sequence>DLVKALNDLESSASSDASVRECIAALPQEVSDVSCLEKLKDQNEATELSKKVEEACALLVNYNGRLASELQERKRVARMLRDYKLSQKSAFAESEKKLQIFKKKLGQVESVRQELHSHLQSLPDLSLLPGVHAGLAPLPSAGDLFKL</sequence>
<reference evidence="2 4" key="2">
    <citation type="journal article" date="2013" name="Nature">
        <title>Insights into bilaterian evolution from three spiralian genomes.</title>
        <authorList>
            <person name="Simakov O."/>
            <person name="Marletaz F."/>
            <person name="Cho S.J."/>
            <person name="Edsinger-Gonzales E."/>
            <person name="Havlak P."/>
            <person name="Hellsten U."/>
            <person name="Kuo D.H."/>
            <person name="Larsson T."/>
            <person name="Lv J."/>
            <person name="Arendt D."/>
            <person name="Savage R."/>
            <person name="Osoegawa K."/>
            <person name="de Jong P."/>
            <person name="Grimwood J."/>
            <person name="Chapman J.A."/>
            <person name="Shapiro H."/>
            <person name="Aerts A."/>
            <person name="Otillar R.P."/>
            <person name="Terry A.Y."/>
            <person name="Boore J.L."/>
            <person name="Grigoriev I.V."/>
            <person name="Lindberg D.R."/>
            <person name="Seaver E.C."/>
            <person name="Weisblat D.A."/>
            <person name="Putnam N.H."/>
            <person name="Rokhsar D.S."/>
        </authorList>
    </citation>
    <scope>NUCLEOTIDE SEQUENCE</scope>
    <source>
        <strain evidence="2 4">I ESC-2004</strain>
    </source>
</reference>
<feature type="non-terminal residue" evidence="2">
    <location>
        <position position="1"/>
    </location>
</feature>
<reference evidence="3" key="3">
    <citation type="submission" date="2015-06" db="UniProtKB">
        <authorList>
            <consortium name="EnsemblMetazoa"/>
        </authorList>
    </citation>
    <scope>IDENTIFICATION</scope>
</reference>
<dbReference type="Proteomes" id="UP000014760">
    <property type="component" value="Unassembled WGS sequence"/>
</dbReference>
<evidence type="ECO:0000313" key="2">
    <source>
        <dbReference type="EMBL" id="ELT98662.1"/>
    </source>
</evidence>
<accession>R7TYF9</accession>
<dbReference type="PANTHER" id="PTHR12460">
    <property type="entry name" value="CYCLIN-DEPENDENT KINASE INHIBITOR-RELATED PROTEIN"/>
    <property type="match status" value="1"/>
</dbReference>
<dbReference type="GO" id="GO:0000993">
    <property type="term" value="F:RNA polymerase II complex binding"/>
    <property type="evidence" value="ECO:0007669"/>
    <property type="project" value="TreeGrafter"/>
</dbReference>